<dbReference type="Pfam" id="PF22936">
    <property type="entry name" value="Pol_BBD"/>
    <property type="match status" value="1"/>
</dbReference>
<protein>
    <recommendedName>
        <fullName evidence="18">Integrase catalytic domain-containing protein</fullName>
    </recommendedName>
</protein>
<dbReference type="InterPro" id="IPR001584">
    <property type="entry name" value="Integrase_cat-core"/>
</dbReference>
<dbReference type="GO" id="GO:0046872">
    <property type="term" value="F:metal ion binding"/>
    <property type="evidence" value="ECO:0007669"/>
    <property type="project" value="UniProtKB-KW"/>
</dbReference>
<evidence type="ECO:0000256" key="9">
    <source>
        <dbReference type="ARBA" id="ARBA00022840"/>
    </source>
</evidence>
<dbReference type="InterPro" id="IPR057670">
    <property type="entry name" value="SH3_retrovirus"/>
</dbReference>
<evidence type="ECO:0000313" key="20">
    <source>
        <dbReference type="Proteomes" id="UP000719412"/>
    </source>
</evidence>
<dbReference type="Pfam" id="PF07727">
    <property type="entry name" value="RVT_2"/>
    <property type="match status" value="1"/>
</dbReference>
<evidence type="ECO:0000256" key="14">
    <source>
        <dbReference type="ARBA" id="ARBA00023113"/>
    </source>
</evidence>
<evidence type="ECO:0000256" key="16">
    <source>
        <dbReference type="ARBA" id="ARBA00023268"/>
    </source>
</evidence>
<organism evidence="19 20">
    <name type="scientific">Tenebrio molitor</name>
    <name type="common">Yellow mealworm beetle</name>
    <dbReference type="NCBI Taxonomy" id="7067"/>
    <lineage>
        <taxon>Eukaryota</taxon>
        <taxon>Metazoa</taxon>
        <taxon>Ecdysozoa</taxon>
        <taxon>Arthropoda</taxon>
        <taxon>Hexapoda</taxon>
        <taxon>Insecta</taxon>
        <taxon>Pterygota</taxon>
        <taxon>Neoptera</taxon>
        <taxon>Endopterygota</taxon>
        <taxon>Coleoptera</taxon>
        <taxon>Polyphaga</taxon>
        <taxon>Cucujiformia</taxon>
        <taxon>Tenebrionidae</taxon>
        <taxon>Tenebrio</taxon>
    </lineage>
</organism>
<reference evidence="19" key="1">
    <citation type="journal article" date="2020" name="J Insects Food Feed">
        <title>The yellow mealworm (Tenebrio molitor) genome: a resource for the emerging insects as food and feed industry.</title>
        <authorList>
            <person name="Eriksson T."/>
            <person name="Andere A."/>
            <person name="Kelstrup H."/>
            <person name="Emery V."/>
            <person name="Picard C."/>
        </authorList>
    </citation>
    <scope>NUCLEOTIDE SEQUENCE</scope>
    <source>
        <strain evidence="19">Stoneville</strain>
        <tissue evidence="19">Whole head</tissue>
    </source>
</reference>
<dbReference type="InterPro" id="IPR025724">
    <property type="entry name" value="GAG-pre-integrase_dom"/>
</dbReference>
<keyword evidence="20" id="KW-1185">Reference proteome</keyword>
<dbReference type="Gene3D" id="3.40.30.10">
    <property type="entry name" value="Glutaredoxin"/>
    <property type="match status" value="1"/>
</dbReference>
<dbReference type="PANTHER" id="PTHR42648:SF11">
    <property type="entry name" value="TRANSPOSON TY4-P GAG-POL POLYPROTEIN"/>
    <property type="match status" value="1"/>
</dbReference>
<dbReference type="InterPro" id="IPR054722">
    <property type="entry name" value="PolX-like_BBD"/>
</dbReference>
<keyword evidence="5" id="KW-0479">Metal-binding</keyword>
<keyword evidence="9" id="KW-0067">ATP-binding</keyword>
<keyword evidence="8" id="KW-0378">Hydrolase</keyword>
<accession>A0A8J6HGX5</accession>
<dbReference type="GO" id="GO:0003676">
    <property type="term" value="F:nucleic acid binding"/>
    <property type="evidence" value="ECO:0007669"/>
    <property type="project" value="InterPro"/>
</dbReference>
<dbReference type="InterPro" id="IPR036249">
    <property type="entry name" value="Thioredoxin-like_sf"/>
</dbReference>
<evidence type="ECO:0000256" key="15">
    <source>
        <dbReference type="ARBA" id="ARBA00023172"/>
    </source>
</evidence>
<dbReference type="AlphaFoldDB" id="A0A8J6HGX5"/>
<evidence type="ECO:0000259" key="18">
    <source>
        <dbReference type="PROSITE" id="PS50994"/>
    </source>
</evidence>
<dbReference type="InterPro" id="IPR013103">
    <property type="entry name" value="RVT_2"/>
</dbReference>
<dbReference type="InterPro" id="IPR012337">
    <property type="entry name" value="RNaseH-like_sf"/>
</dbReference>
<dbReference type="GO" id="GO:0015074">
    <property type="term" value="P:DNA integration"/>
    <property type="evidence" value="ECO:0007669"/>
    <property type="project" value="UniProtKB-KW"/>
</dbReference>
<keyword evidence="4" id="KW-0540">Nuclease</keyword>
<keyword evidence="10" id="KW-0460">Magnesium</keyword>
<keyword evidence="16" id="KW-0511">Multifunctional enzyme</keyword>
<dbReference type="GO" id="GO:0005524">
    <property type="term" value="F:ATP binding"/>
    <property type="evidence" value="ECO:0007669"/>
    <property type="project" value="UniProtKB-KW"/>
</dbReference>
<evidence type="ECO:0000256" key="5">
    <source>
        <dbReference type="ARBA" id="ARBA00022723"/>
    </source>
</evidence>
<evidence type="ECO:0000256" key="7">
    <source>
        <dbReference type="ARBA" id="ARBA00022759"/>
    </source>
</evidence>
<dbReference type="GO" id="GO:0006508">
    <property type="term" value="P:proteolysis"/>
    <property type="evidence" value="ECO:0007669"/>
    <property type="project" value="UniProtKB-KW"/>
</dbReference>
<dbReference type="Pfam" id="PF14223">
    <property type="entry name" value="Retrotran_gag_2"/>
    <property type="match status" value="1"/>
</dbReference>
<dbReference type="SUPFAM" id="SSF52833">
    <property type="entry name" value="Thioredoxin-like"/>
    <property type="match status" value="1"/>
</dbReference>
<keyword evidence="13" id="KW-0808">Transferase</keyword>
<feature type="compositionally biased region" description="Acidic residues" evidence="17">
    <location>
        <begin position="995"/>
        <end position="1011"/>
    </location>
</feature>
<evidence type="ECO:0000256" key="13">
    <source>
        <dbReference type="ARBA" id="ARBA00022932"/>
    </source>
</evidence>
<keyword evidence="15" id="KW-0233">DNA recombination</keyword>
<dbReference type="SUPFAM" id="SSF53098">
    <property type="entry name" value="Ribonuclease H-like"/>
    <property type="match status" value="1"/>
</dbReference>
<evidence type="ECO:0000256" key="8">
    <source>
        <dbReference type="ARBA" id="ARBA00022801"/>
    </source>
</evidence>
<evidence type="ECO:0000256" key="17">
    <source>
        <dbReference type="SAM" id="MobiDB-lite"/>
    </source>
</evidence>
<evidence type="ECO:0000313" key="19">
    <source>
        <dbReference type="EMBL" id="KAH0814501.1"/>
    </source>
</evidence>
<evidence type="ECO:0000256" key="12">
    <source>
        <dbReference type="ARBA" id="ARBA00022918"/>
    </source>
</evidence>
<evidence type="ECO:0000256" key="2">
    <source>
        <dbReference type="ARBA" id="ARBA00022612"/>
    </source>
</evidence>
<comment type="function">
    <text evidence="1">The aspartyl protease (PR) mediates the proteolytic cleavages of the Gag and Gag-Pol polyproteins after assembly of the VLP.</text>
</comment>
<proteinExistence type="predicted"/>
<reference evidence="19" key="2">
    <citation type="submission" date="2021-08" db="EMBL/GenBank/DDBJ databases">
        <authorList>
            <person name="Eriksson T."/>
        </authorList>
    </citation>
    <scope>NUCLEOTIDE SEQUENCE</scope>
    <source>
        <strain evidence="19">Stoneville</strain>
        <tissue evidence="19">Whole head</tissue>
    </source>
</reference>
<keyword evidence="14" id="KW-0917">Virion maturation</keyword>
<evidence type="ECO:0000256" key="4">
    <source>
        <dbReference type="ARBA" id="ARBA00022722"/>
    </source>
</evidence>
<dbReference type="Pfam" id="PF25597">
    <property type="entry name" value="SH3_retrovirus"/>
    <property type="match status" value="1"/>
</dbReference>
<dbReference type="InterPro" id="IPR039537">
    <property type="entry name" value="Retrotran_Ty1/copia-like"/>
</dbReference>
<dbReference type="GO" id="GO:0008233">
    <property type="term" value="F:peptidase activity"/>
    <property type="evidence" value="ECO:0007669"/>
    <property type="project" value="UniProtKB-KW"/>
</dbReference>
<dbReference type="GO" id="GO:0006310">
    <property type="term" value="P:DNA recombination"/>
    <property type="evidence" value="ECO:0007669"/>
    <property type="project" value="UniProtKB-KW"/>
</dbReference>
<keyword evidence="3" id="KW-0645">Protease</keyword>
<dbReference type="Proteomes" id="UP000719412">
    <property type="component" value="Unassembled WGS sequence"/>
</dbReference>
<evidence type="ECO:0000256" key="10">
    <source>
        <dbReference type="ARBA" id="ARBA00022842"/>
    </source>
</evidence>
<keyword evidence="6" id="KW-0547">Nucleotide-binding</keyword>
<dbReference type="GO" id="GO:0003887">
    <property type="term" value="F:DNA-directed DNA polymerase activity"/>
    <property type="evidence" value="ECO:0007669"/>
    <property type="project" value="UniProtKB-KW"/>
</dbReference>
<evidence type="ECO:0000256" key="1">
    <source>
        <dbReference type="ARBA" id="ARBA00002180"/>
    </source>
</evidence>
<keyword evidence="12" id="KW-0695">RNA-directed DNA polymerase</keyword>
<dbReference type="PANTHER" id="PTHR42648">
    <property type="entry name" value="TRANSPOSASE, PUTATIVE-RELATED"/>
    <property type="match status" value="1"/>
</dbReference>
<sequence>MPAIVYNTSKLQYDVSKKAELDSECLCFHGFPERGFERPNEAEVKHRNLRGEVTLLDFITLIHFDPPEIVKMLCNVYEGSCIGEYPLRQLFTVHLHSDELTANPQSALGSGIPEESSLQPALVDSTTIPHQHLLHSKSPPFWDTRKSFKTEDRDRSSTFTVGVGDVVECAASLITRVRPVSPISAATGGSENLSASLSNVARLAAHPKFVWAFNANCDGTITYNDLARPKPQIDDFRSAESYAAYVESMPWLIVPWQQAAVRAELAQLYGIRGIPTLLLLDRNGHIITMDARTELAEDPMAQNFPWKPRPVNILTERYANKLHDYPAIVLFVGKANWTTWKYKISVCLRGVSGAMDVVQGRLVAPNTLQEDATAAQTATYKSALEVFNKADSNALIILTTNMSDETLQKIMRFTTSREVWLELHKLFDGVSEDKVYNLCLQFFGFKRNPEVDIASHISKLKTLWSELKQEMMKDEANLELPDLFLICKILGTLPDDYFSFKSSWMLMSKSDRTVDNLTNQLCAYERALGTKEDESSDQKALVVNSSKQASQQANVVDSKKKKKLICHYCKKPNHTVKVCRKWIADGRPPKSSNPEPVTTANGEKIEAIGKGTVEIEAAVGGRWNKITLTDVWCVPSIQKNLFSVLAAQDKRQNSEFISTTETCNFKVDGLVQLIGVRDRFGGLYKLAVRSTKTSSLDEVNVTGTNDLLQLYHERFGHQNKRHVKSLLSKELNIKVEMDSELCEGCMYGKAHRLPFGTRTKTTKAGERVHTDDDYTKFRTIYFLKEKSEVAEKLSQFLAETKTVGHVIKELLSDNGKEFDNKDVRSMLQKEGIIQRLTMPYTPQQNGCSERENRTVVETARAIMHAHGNIPQTLWAEIVRSANYILNRTGPSNVPGTSPYELWYGKKPGLKHLRVIGSTCYVHVPKQTRKKMDPKATKGILIGYDHDDGYRIFDKEECKLIRSRDVVFEEKTLQHTKSVIIPEDDSTSKQEIQADRDDELTDDDEEEQETEDTSISGTSESDCEHNADRTTRCLRNRSTLKAPEKLQDYVMHLATSLEEPETYGEAMKSDQKDYWKEAMDREMKALQENETWELVDLPQGKRAISNKWVYKVKTNADGSIDKFKARLVIKGYSQQRGIDYDETFSPVARKSTIRTLLSVAANEGNHIHATT</sequence>
<dbReference type="EMBL" id="JABDTM020024226">
    <property type="protein sequence ID" value="KAH0814501.1"/>
    <property type="molecule type" value="Genomic_DNA"/>
</dbReference>
<dbReference type="PROSITE" id="PS50994">
    <property type="entry name" value="INTEGRASE"/>
    <property type="match status" value="1"/>
</dbReference>
<keyword evidence="13" id="KW-0548">Nucleotidyltransferase</keyword>
<dbReference type="GO" id="GO:0004519">
    <property type="term" value="F:endonuclease activity"/>
    <property type="evidence" value="ECO:0007669"/>
    <property type="project" value="UniProtKB-KW"/>
</dbReference>
<evidence type="ECO:0000256" key="3">
    <source>
        <dbReference type="ARBA" id="ARBA00022670"/>
    </source>
</evidence>
<evidence type="ECO:0000256" key="11">
    <source>
        <dbReference type="ARBA" id="ARBA00022908"/>
    </source>
</evidence>
<name>A0A8J6HGX5_TENMO</name>
<dbReference type="GO" id="GO:0003964">
    <property type="term" value="F:RNA-directed DNA polymerase activity"/>
    <property type="evidence" value="ECO:0007669"/>
    <property type="project" value="UniProtKB-KW"/>
</dbReference>
<feature type="domain" description="Integrase catalytic" evidence="18">
    <location>
        <begin position="772"/>
        <end position="906"/>
    </location>
</feature>
<keyword evidence="2" id="KW-1188">Viral release from host cell</keyword>
<dbReference type="Pfam" id="PF13976">
    <property type="entry name" value="gag_pre-integrs"/>
    <property type="match status" value="1"/>
</dbReference>
<comment type="caution">
    <text evidence="19">The sequence shown here is derived from an EMBL/GenBank/DDBJ whole genome shotgun (WGS) entry which is preliminary data.</text>
</comment>
<feature type="region of interest" description="Disordered" evidence="17">
    <location>
        <begin position="978"/>
        <end position="1028"/>
    </location>
</feature>
<feature type="compositionally biased region" description="Basic and acidic residues" evidence="17">
    <location>
        <begin position="985"/>
        <end position="994"/>
    </location>
</feature>
<dbReference type="InterPro" id="IPR036397">
    <property type="entry name" value="RNaseH_sf"/>
</dbReference>
<dbReference type="Gene3D" id="3.30.420.10">
    <property type="entry name" value="Ribonuclease H-like superfamily/Ribonuclease H"/>
    <property type="match status" value="1"/>
</dbReference>
<keyword evidence="7" id="KW-0255">Endonuclease</keyword>
<keyword evidence="13" id="KW-0239">DNA-directed DNA polymerase</keyword>
<gene>
    <name evidence="19" type="ORF">GEV33_008290</name>
</gene>
<evidence type="ECO:0000256" key="6">
    <source>
        <dbReference type="ARBA" id="ARBA00022741"/>
    </source>
</evidence>
<keyword evidence="11" id="KW-0229">DNA integration</keyword>